<dbReference type="Proteomes" id="UP000192491">
    <property type="component" value="Unassembled WGS sequence"/>
</dbReference>
<feature type="domain" description="Thioredoxin" evidence="2">
    <location>
        <begin position="15"/>
        <end position="161"/>
    </location>
</feature>
<dbReference type="InterPro" id="IPR050553">
    <property type="entry name" value="Thioredoxin_ResA/DsbE_sf"/>
</dbReference>
<evidence type="ECO:0000313" key="4">
    <source>
        <dbReference type="Proteomes" id="UP000192491"/>
    </source>
</evidence>
<dbReference type="PROSITE" id="PS51352">
    <property type="entry name" value="THIOREDOXIN_2"/>
    <property type="match status" value="1"/>
</dbReference>
<comment type="caution">
    <text evidence="3">The sequence shown here is derived from an EMBL/GenBank/DDBJ whole genome shotgun (WGS) entry which is preliminary data.</text>
</comment>
<dbReference type="EMBL" id="MTEJ01000608">
    <property type="protein sequence ID" value="OQX01081.1"/>
    <property type="molecule type" value="Genomic_DNA"/>
</dbReference>
<dbReference type="SUPFAM" id="SSF52833">
    <property type="entry name" value="Thioredoxin-like"/>
    <property type="match status" value="1"/>
</dbReference>
<evidence type="ECO:0000256" key="1">
    <source>
        <dbReference type="SAM" id="SignalP"/>
    </source>
</evidence>
<proteinExistence type="predicted"/>
<name>A0A1Y1QA75_9GAMM</name>
<reference evidence="3 4" key="1">
    <citation type="submission" date="2017-01" db="EMBL/GenBank/DDBJ databases">
        <title>Novel large sulfur bacteria in the metagenomes of groundwater-fed chemosynthetic microbial mats in the Lake Huron basin.</title>
        <authorList>
            <person name="Sharrar A.M."/>
            <person name="Flood B.E."/>
            <person name="Bailey J.V."/>
            <person name="Jones D.S."/>
            <person name="Biddanda B."/>
            <person name="Ruberg S.A."/>
            <person name="Marcus D.N."/>
            <person name="Dick G.J."/>
        </authorList>
    </citation>
    <scope>NUCLEOTIDE SEQUENCE [LARGE SCALE GENOMIC DNA]</scope>
    <source>
        <strain evidence="3">A8</strain>
    </source>
</reference>
<dbReference type="CDD" id="cd02966">
    <property type="entry name" value="TlpA_like_family"/>
    <property type="match status" value="1"/>
</dbReference>
<dbReference type="AlphaFoldDB" id="A0A1Y1QA75"/>
<dbReference type="InterPro" id="IPR013766">
    <property type="entry name" value="Thioredoxin_domain"/>
</dbReference>
<evidence type="ECO:0000313" key="3">
    <source>
        <dbReference type="EMBL" id="OQX01081.1"/>
    </source>
</evidence>
<feature type="chain" id="PRO_5012530727" evidence="1">
    <location>
        <begin position="26"/>
        <end position="164"/>
    </location>
</feature>
<dbReference type="PANTHER" id="PTHR42852:SF13">
    <property type="entry name" value="PROTEIN DIPZ"/>
    <property type="match status" value="1"/>
</dbReference>
<keyword evidence="1" id="KW-0732">Signal</keyword>
<dbReference type="InterPro" id="IPR013740">
    <property type="entry name" value="Redoxin"/>
</dbReference>
<accession>A0A1Y1QA75</accession>
<dbReference type="Gene3D" id="3.40.30.10">
    <property type="entry name" value="Glutaredoxin"/>
    <property type="match status" value="1"/>
</dbReference>
<sequence>MLRIKQVLIIALFAHGALFTMPASALSDMNDKPTTFDSLVSKGKWTVMEVWASDCPMCRASIHHTIDFQVSNPDVTVVGVSLDGAEGKADAEKFIDEYGLTFPNVLSNPSEIDQYLYTTAKESFIGTPTFVVYNPEGKLLAVQPGAVTEEELSAFIKKQDKPAS</sequence>
<feature type="signal peptide" evidence="1">
    <location>
        <begin position="1"/>
        <end position="25"/>
    </location>
</feature>
<dbReference type="PANTHER" id="PTHR42852">
    <property type="entry name" value="THIOL:DISULFIDE INTERCHANGE PROTEIN DSBE"/>
    <property type="match status" value="1"/>
</dbReference>
<dbReference type="GO" id="GO:0016491">
    <property type="term" value="F:oxidoreductase activity"/>
    <property type="evidence" value="ECO:0007669"/>
    <property type="project" value="InterPro"/>
</dbReference>
<evidence type="ECO:0000259" key="2">
    <source>
        <dbReference type="PROSITE" id="PS51352"/>
    </source>
</evidence>
<dbReference type="STRING" id="1123401.GCA_000621325_00331"/>
<dbReference type="Pfam" id="PF08534">
    <property type="entry name" value="Redoxin"/>
    <property type="match status" value="1"/>
</dbReference>
<dbReference type="InterPro" id="IPR036249">
    <property type="entry name" value="Thioredoxin-like_sf"/>
</dbReference>
<gene>
    <name evidence="3" type="ORF">BWK73_47245</name>
</gene>
<protein>
    <submittedName>
        <fullName evidence="3">Alkyl hydroperoxide reductase</fullName>
    </submittedName>
</protein>
<organism evidence="3 4">
    <name type="scientific">Thiothrix lacustris</name>
    <dbReference type="NCBI Taxonomy" id="525917"/>
    <lineage>
        <taxon>Bacteria</taxon>
        <taxon>Pseudomonadati</taxon>
        <taxon>Pseudomonadota</taxon>
        <taxon>Gammaproteobacteria</taxon>
        <taxon>Thiotrichales</taxon>
        <taxon>Thiotrichaceae</taxon>
        <taxon>Thiothrix</taxon>
    </lineage>
</organism>